<sequence length="82" mass="8909">MFLRGTESSTNDPPPPLFQSLPRSWFGVPSGCALALHAKHLGPQNCPGEPLFVRFRSQTQAVGVPLAPPLLSKRGISPKKKY</sequence>
<comment type="caution">
    <text evidence="1">The sequence shown here is derived from an EMBL/GenBank/DDBJ whole genome shotgun (WGS) entry which is preliminary data.</text>
</comment>
<evidence type="ECO:0000313" key="2">
    <source>
        <dbReference type="Proteomes" id="UP001232148"/>
    </source>
</evidence>
<evidence type="ECO:0000313" key="1">
    <source>
        <dbReference type="EMBL" id="KAK2030485.1"/>
    </source>
</evidence>
<name>A0AAD9HJY6_9PEZI</name>
<dbReference type="Proteomes" id="UP001232148">
    <property type="component" value="Unassembled WGS sequence"/>
</dbReference>
<dbReference type="AlphaFoldDB" id="A0AAD9HJY6"/>
<proteinExistence type="predicted"/>
<accession>A0AAD9HJY6</accession>
<reference evidence="1" key="1">
    <citation type="submission" date="2021-06" db="EMBL/GenBank/DDBJ databases">
        <title>Comparative genomics, transcriptomics and evolutionary studies reveal genomic signatures of adaptation to plant cell wall in hemibiotrophic fungi.</title>
        <authorList>
            <consortium name="DOE Joint Genome Institute"/>
            <person name="Baroncelli R."/>
            <person name="Diaz J.F."/>
            <person name="Benocci T."/>
            <person name="Peng M."/>
            <person name="Battaglia E."/>
            <person name="Haridas S."/>
            <person name="Andreopoulos W."/>
            <person name="Labutti K."/>
            <person name="Pangilinan J."/>
            <person name="Floch G.L."/>
            <person name="Makela M.R."/>
            <person name="Henrissat B."/>
            <person name="Grigoriev I.V."/>
            <person name="Crouch J.A."/>
            <person name="De Vries R.P."/>
            <person name="Sukno S.A."/>
            <person name="Thon M.R."/>
        </authorList>
    </citation>
    <scope>NUCLEOTIDE SEQUENCE</scope>
    <source>
        <strain evidence="1">MAFF235873</strain>
    </source>
</reference>
<keyword evidence="2" id="KW-1185">Reference proteome</keyword>
<organism evidence="1 2">
    <name type="scientific">Colletotrichum zoysiae</name>
    <dbReference type="NCBI Taxonomy" id="1216348"/>
    <lineage>
        <taxon>Eukaryota</taxon>
        <taxon>Fungi</taxon>
        <taxon>Dikarya</taxon>
        <taxon>Ascomycota</taxon>
        <taxon>Pezizomycotina</taxon>
        <taxon>Sordariomycetes</taxon>
        <taxon>Hypocreomycetidae</taxon>
        <taxon>Glomerellales</taxon>
        <taxon>Glomerellaceae</taxon>
        <taxon>Colletotrichum</taxon>
        <taxon>Colletotrichum graminicola species complex</taxon>
    </lineage>
</organism>
<protein>
    <submittedName>
        <fullName evidence="1">Uncharacterized protein</fullName>
    </submittedName>
</protein>
<dbReference type="EMBL" id="MU842851">
    <property type="protein sequence ID" value="KAK2030485.1"/>
    <property type="molecule type" value="Genomic_DNA"/>
</dbReference>
<gene>
    <name evidence="1" type="ORF">LX32DRAFT_326747</name>
</gene>